<sequence>MRRQRAREMKEAQDANMGGAMPANSYSNIPAYTPYSNIQSYADLDVHSKHHRHKHTCIYEVWYVTKIINSLQVEESQLAKQMVELPCLCEEKFVFTANGEREMEAEEDAQVQEWRAKKHMVDLPCLCDNCDNIKVLDPKWKPHPKP</sequence>
<dbReference type="AlphaFoldDB" id="A0A915D521"/>
<dbReference type="Proteomes" id="UP000887574">
    <property type="component" value="Unplaced"/>
</dbReference>
<accession>A0A915D521</accession>
<feature type="compositionally biased region" description="Basic and acidic residues" evidence="1">
    <location>
        <begin position="1"/>
        <end position="13"/>
    </location>
</feature>
<feature type="region of interest" description="Disordered" evidence="1">
    <location>
        <begin position="1"/>
        <end position="23"/>
    </location>
</feature>
<evidence type="ECO:0000313" key="2">
    <source>
        <dbReference type="Proteomes" id="UP000887574"/>
    </source>
</evidence>
<dbReference type="WBParaSite" id="jg15463">
    <property type="protein sequence ID" value="jg15463"/>
    <property type="gene ID" value="jg15463"/>
</dbReference>
<organism evidence="2 3">
    <name type="scientific">Ditylenchus dipsaci</name>
    <dbReference type="NCBI Taxonomy" id="166011"/>
    <lineage>
        <taxon>Eukaryota</taxon>
        <taxon>Metazoa</taxon>
        <taxon>Ecdysozoa</taxon>
        <taxon>Nematoda</taxon>
        <taxon>Chromadorea</taxon>
        <taxon>Rhabditida</taxon>
        <taxon>Tylenchina</taxon>
        <taxon>Tylenchomorpha</taxon>
        <taxon>Sphaerularioidea</taxon>
        <taxon>Anguinidae</taxon>
        <taxon>Anguininae</taxon>
        <taxon>Ditylenchus</taxon>
    </lineage>
</organism>
<proteinExistence type="predicted"/>
<evidence type="ECO:0000256" key="1">
    <source>
        <dbReference type="SAM" id="MobiDB-lite"/>
    </source>
</evidence>
<keyword evidence="2" id="KW-1185">Reference proteome</keyword>
<reference evidence="3" key="1">
    <citation type="submission" date="2022-11" db="UniProtKB">
        <authorList>
            <consortium name="WormBaseParasite"/>
        </authorList>
    </citation>
    <scope>IDENTIFICATION</scope>
</reference>
<protein>
    <submittedName>
        <fullName evidence="3">Uncharacterized protein</fullName>
    </submittedName>
</protein>
<name>A0A915D521_9BILA</name>
<evidence type="ECO:0000313" key="3">
    <source>
        <dbReference type="WBParaSite" id="jg15463"/>
    </source>
</evidence>